<keyword evidence="3" id="KW-1185">Reference proteome</keyword>
<feature type="region of interest" description="Disordered" evidence="1">
    <location>
        <begin position="28"/>
        <end position="48"/>
    </location>
</feature>
<gene>
    <name evidence="2" type="ORF">E2C01_043878</name>
</gene>
<evidence type="ECO:0000256" key="1">
    <source>
        <dbReference type="SAM" id="MobiDB-lite"/>
    </source>
</evidence>
<dbReference type="EMBL" id="VSRR010009258">
    <property type="protein sequence ID" value="MPC50056.1"/>
    <property type="molecule type" value="Genomic_DNA"/>
</dbReference>
<reference evidence="2 3" key="1">
    <citation type="submission" date="2019-05" db="EMBL/GenBank/DDBJ databases">
        <title>Another draft genome of Portunus trituberculatus and its Hox gene families provides insights of decapod evolution.</title>
        <authorList>
            <person name="Jeong J.-H."/>
            <person name="Song I."/>
            <person name="Kim S."/>
            <person name="Choi T."/>
            <person name="Kim D."/>
            <person name="Ryu S."/>
            <person name="Kim W."/>
        </authorList>
    </citation>
    <scope>NUCLEOTIDE SEQUENCE [LARGE SCALE GENOMIC DNA]</scope>
    <source>
        <tissue evidence="2">Muscle</tissue>
    </source>
</reference>
<protein>
    <submittedName>
        <fullName evidence="2">Uncharacterized protein</fullName>
    </submittedName>
</protein>
<accession>A0A5B7FWV0</accession>
<sequence>MPPVTPLFPVTIVTQPDPGMGVARWARRGGDFPESPGRSACDGRRGSARPWQQRVQCVGGAVGAVVGVVGTPDTIMRK</sequence>
<evidence type="ECO:0000313" key="3">
    <source>
        <dbReference type="Proteomes" id="UP000324222"/>
    </source>
</evidence>
<evidence type="ECO:0000313" key="2">
    <source>
        <dbReference type="EMBL" id="MPC50056.1"/>
    </source>
</evidence>
<comment type="caution">
    <text evidence="2">The sequence shown here is derived from an EMBL/GenBank/DDBJ whole genome shotgun (WGS) entry which is preliminary data.</text>
</comment>
<dbReference type="AlphaFoldDB" id="A0A5B7FWV0"/>
<dbReference type="Proteomes" id="UP000324222">
    <property type="component" value="Unassembled WGS sequence"/>
</dbReference>
<organism evidence="2 3">
    <name type="scientific">Portunus trituberculatus</name>
    <name type="common">Swimming crab</name>
    <name type="synonym">Neptunus trituberculatus</name>
    <dbReference type="NCBI Taxonomy" id="210409"/>
    <lineage>
        <taxon>Eukaryota</taxon>
        <taxon>Metazoa</taxon>
        <taxon>Ecdysozoa</taxon>
        <taxon>Arthropoda</taxon>
        <taxon>Crustacea</taxon>
        <taxon>Multicrustacea</taxon>
        <taxon>Malacostraca</taxon>
        <taxon>Eumalacostraca</taxon>
        <taxon>Eucarida</taxon>
        <taxon>Decapoda</taxon>
        <taxon>Pleocyemata</taxon>
        <taxon>Brachyura</taxon>
        <taxon>Eubrachyura</taxon>
        <taxon>Portunoidea</taxon>
        <taxon>Portunidae</taxon>
        <taxon>Portuninae</taxon>
        <taxon>Portunus</taxon>
    </lineage>
</organism>
<name>A0A5B7FWV0_PORTR</name>
<proteinExistence type="predicted"/>